<proteinExistence type="predicted"/>
<keyword evidence="1" id="KW-0812">Transmembrane</keyword>
<keyword evidence="1" id="KW-1133">Transmembrane helix</keyword>
<dbReference type="EMBL" id="DSGB01000003">
    <property type="protein sequence ID" value="HER95474.1"/>
    <property type="molecule type" value="Genomic_DNA"/>
</dbReference>
<feature type="transmembrane region" description="Helical" evidence="1">
    <location>
        <begin position="45"/>
        <end position="61"/>
    </location>
</feature>
<comment type="caution">
    <text evidence="2">The sequence shown here is derived from an EMBL/GenBank/DDBJ whole genome shotgun (WGS) entry which is preliminary data.</text>
</comment>
<dbReference type="AlphaFoldDB" id="A0A7V2AZE7"/>
<accession>A0A7V2AZE7</accession>
<evidence type="ECO:0000313" key="2">
    <source>
        <dbReference type="EMBL" id="HER95474.1"/>
    </source>
</evidence>
<gene>
    <name evidence="2" type="ORF">ENO59_03005</name>
</gene>
<name>A0A7V2AZE7_RHOMR</name>
<keyword evidence="1" id="KW-0472">Membrane</keyword>
<sequence>MMDSRRLKTTWQAAVGSGRGVTSAPHPDRTGMTARASWVARVSNLRLWGLALLLIGLLVIIA</sequence>
<evidence type="ECO:0000256" key="1">
    <source>
        <dbReference type="SAM" id="Phobius"/>
    </source>
</evidence>
<protein>
    <submittedName>
        <fullName evidence="2">Uncharacterized protein</fullName>
    </submittedName>
</protein>
<reference evidence="2" key="1">
    <citation type="journal article" date="2020" name="mSystems">
        <title>Genome- and Community-Level Interaction Insights into Carbon Utilization and Element Cycling Functions of Hydrothermarchaeota in Hydrothermal Sediment.</title>
        <authorList>
            <person name="Zhou Z."/>
            <person name="Liu Y."/>
            <person name="Xu W."/>
            <person name="Pan J."/>
            <person name="Luo Z.H."/>
            <person name="Li M."/>
        </authorList>
    </citation>
    <scope>NUCLEOTIDE SEQUENCE [LARGE SCALE GENOMIC DNA]</scope>
    <source>
        <strain evidence="2">SpSt-143</strain>
    </source>
</reference>
<organism evidence="2">
    <name type="scientific">Rhodothermus marinus</name>
    <name type="common">Rhodothermus obamensis</name>
    <dbReference type="NCBI Taxonomy" id="29549"/>
    <lineage>
        <taxon>Bacteria</taxon>
        <taxon>Pseudomonadati</taxon>
        <taxon>Rhodothermota</taxon>
        <taxon>Rhodothermia</taxon>
        <taxon>Rhodothermales</taxon>
        <taxon>Rhodothermaceae</taxon>
        <taxon>Rhodothermus</taxon>
    </lineage>
</organism>